<dbReference type="KEGG" id="dtp:JZK55_11340"/>
<gene>
    <name evidence="2" type="ORF">JZK55_11340</name>
</gene>
<keyword evidence="1" id="KW-0812">Transmembrane</keyword>
<evidence type="ECO:0000313" key="3">
    <source>
        <dbReference type="Proteomes" id="UP000516360"/>
    </source>
</evidence>
<protein>
    <submittedName>
        <fullName evidence="2">Uncharacterized protein</fullName>
    </submittedName>
</protein>
<keyword evidence="1" id="KW-1133">Transmembrane helix</keyword>
<reference evidence="2 3" key="1">
    <citation type="submission" date="2020-03" db="EMBL/GenBank/DDBJ databases">
        <title>Complete genome sequences of two sulfur-disproportionating bacterial strains T55J and Mzg5.</title>
        <authorList>
            <person name="Umezawa K."/>
            <person name="Kojima H."/>
            <person name="Kato Y."/>
            <person name="Fukui M."/>
        </authorList>
    </citation>
    <scope>NUCLEOTIDE SEQUENCE [LARGE SCALE GENOMIC DNA]</scope>
    <source>
        <strain evidence="2 3">T55J</strain>
    </source>
</reference>
<keyword evidence="1" id="KW-0472">Membrane</keyword>
<organism evidence="2 3">
    <name type="scientific">Dissulfurispira thermophila</name>
    <dbReference type="NCBI Taxonomy" id="2715679"/>
    <lineage>
        <taxon>Bacteria</taxon>
        <taxon>Pseudomonadati</taxon>
        <taxon>Nitrospirota</taxon>
        <taxon>Thermodesulfovibrionia</taxon>
        <taxon>Thermodesulfovibrionales</taxon>
        <taxon>Dissulfurispiraceae</taxon>
        <taxon>Dissulfurispira</taxon>
    </lineage>
</organism>
<evidence type="ECO:0000313" key="2">
    <source>
        <dbReference type="EMBL" id="BCB96212.1"/>
    </source>
</evidence>
<name>A0A7G1H1X5_9BACT</name>
<feature type="transmembrane region" description="Helical" evidence="1">
    <location>
        <begin position="12"/>
        <end position="36"/>
    </location>
</feature>
<evidence type="ECO:0000256" key="1">
    <source>
        <dbReference type="SAM" id="Phobius"/>
    </source>
</evidence>
<dbReference type="Proteomes" id="UP000516360">
    <property type="component" value="Chromosome"/>
</dbReference>
<dbReference type="AlphaFoldDB" id="A0A7G1H1X5"/>
<accession>A0A7G1H1X5</accession>
<proteinExistence type="predicted"/>
<dbReference type="EMBL" id="AP022873">
    <property type="protein sequence ID" value="BCB96212.1"/>
    <property type="molecule type" value="Genomic_DNA"/>
</dbReference>
<keyword evidence="3" id="KW-1185">Reference proteome</keyword>
<sequence>MNKQTMFARLIIFRYGVILLSSIFVTIHLVGCMTPWRGRYFFVASPTELPEKDQKPDSI</sequence>